<comment type="caution">
    <text evidence="2">The sequence shown here is derived from an EMBL/GenBank/DDBJ whole genome shotgun (WGS) entry which is preliminary data.</text>
</comment>
<dbReference type="CDD" id="cd00093">
    <property type="entry name" value="HTH_XRE"/>
    <property type="match status" value="1"/>
</dbReference>
<dbReference type="GO" id="GO:0003677">
    <property type="term" value="F:DNA binding"/>
    <property type="evidence" value="ECO:0007669"/>
    <property type="project" value="InterPro"/>
</dbReference>
<reference evidence="2 3" key="1">
    <citation type="journal article" date="2016" name="Nat. Commun.">
        <title>Thousands of microbial genomes shed light on interconnected biogeochemical processes in an aquifer system.</title>
        <authorList>
            <person name="Anantharaman K."/>
            <person name="Brown C.T."/>
            <person name="Hug L.A."/>
            <person name="Sharon I."/>
            <person name="Castelle C.J."/>
            <person name="Probst A.J."/>
            <person name="Thomas B.C."/>
            <person name="Singh A."/>
            <person name="Wilkins M.J."/>
            <person name="Karaoz U."/>
            <person name="Brodie E.L."/>
            <person name="Williams K.H."/>
            <person name="Hubbard S.S."/>
            <person name="Banfield J.F."/>
        </authorList>
    </citation>
    <scope>NUCLEOTIDE SEQUENCE [LARGE SCALE GENOMIC DNA]</scope>
</reference>
<dbReference type="SUPFAM" id="SSF47413">
    <property type="entry name" value="lambda repressor-like DNA-binding domains"/>
    <property type="match status" value="1"/>
</dbReference>
<dbReference type="Proteomes" id="UP000176902">
    <property type="component" value="Unassembled WGS sequence"/>
</dbReference>
<evidence type="ECO:0000259" key="1">
    <source>
        <dbReference type="PROSITE" id="PS50943"/>
    </source>
</evidence>
<protein>
    <recommendedName>
        <fullName evidence="1">HTH cro/C1-type domain-containing protein</fullName>
    </recommendedName>
</protein>
<name>A0A1F5JR81_9BACT</name>
<dbReference type="PROSITE" id="PS50943">
    <property type="entry name" value="HTH_CROC1"/>
    <property type="match status" value="1"/>
</dbReference>
<gene>
    <name evidence="2" type="ORF">A3C59_03985</name>
</gene>
<dbReference type="InterPro" id="IPR010982">
    <property type="entry name" value="Lambda_DNA-bd_dom_sf"/>
</dbReference>
<evidence type="ECO:0000313" key="3">
    <source>
        <dbReference type="Proteomes" id="UP000176902"/>
    </source>
</evidence>
<organism evidence="2 3">
    <name type="scientific">Candidatus Daviesbacteria bacterium RIFCSPHIGHO2_02_FULL_36_13</name>
    <dbReference type="NCBI Taxonomy" id="1797768"/>
    <lineage>
        <taxon>Bacteria</taxon>
        <taxon>Candidatus Daviesiibacteriota</taxon>
    </lineage>
</organism>
<dbReference type="Gene3D" id="1.10.260.40">
    <property type="entry name" value="lambda repressor-like DNA-binding domains"/>
    <property type="match status" value="1"/>
</dbReference>
<feature type="domain" description="HTH cro/C1-type" evidence="1">
    <location>
        <begin position="16"/>
        <end position="71"/>
    </location>
</feature>
<evidence type="ECO:0000313" key="2">
    <source>
        <dbReference type="EMBL" id="OGE31138.1"/>
    </source>
</evidence>
<sequence>MRWIDAPIWVKTGRFIKWARVFRNYTQGELAMKSGIELKLLRKIEKGAYRDITIEQAYRVALTLGCEVEEIIPLLTPRHMHKKYVLA</sequence>
<dbReference type="Pfam" id="PF01381">
    <property type="entry name" value="HTH_3"/>
    <property type="match status" value="1"/>
</dbReference>
<dbReference type="InterPro" id="IPR001387">
    <property type="entry name" value="Cro/C1-type_HTH"/>
</dbReference>
<dbReference type="EMBL" id="MFCV01000043">
    <property type="protein sequence ID" value="OGE31138.1"/>
    <property type="molecule type" value="Genomic_DNA"/>
</dbReference>
<dbReference type="SMART" id="SM00530">
    <property type="entry name" value="HTH_XRE"/>
    <property type="match status" value="1"/>
</dbReference>
<accession>A0A1F5JR81</accession>
<dbReference type="AlphaFoldDB" id="A0A1F5JR81"/>
<proteinExistence type="predicted"/>